<evidence type="ECO:0000313" key="3">
    <source>
        <dbReference type="Proteomes" id="UP001189122"/>
    </source>
</evidence>
<dbReference type="EMBL" id="CACRZD030000009">
    <property type="protein sequence ID" value="CAA6664583.1"/>
    <property type="molecule type" value="Genomic_DNA"/>
</dbReference>
<dbReference type="PANTHER" id="PTHR33509">
    <property type="entry name" value="LATE EMBRYOGENIS ABUNDANT PROTEIN 2-RELATED"/>
    <property type="match status" value="1"/>
</dbReference>
<feature type="region of interest" description="Disordered" evidence="1">
    <location>
        <begin position="51"/>
        <end position="73"/>
    </location>
</feature>
<feature type="compositionally biased region" description="Basic and acidic residues" evidence="1">
    <location>
        <begin position="55"/>
        <end position="65"/>
    </location>
</feature>
<protein>
    <submittedName>
        <fullName evidence="2">Uncharacterized protein</fullName>
    </submittedName>
</protein>
<dbReference type="AlphaFoldDB" id="A0A7I8J3L2"/>
<dbReference type="EMBL" id="LR743596">
    <property type="protein sequence ID" value="CAA2625195.1"/>
    <property type="molecule type" value="Genomic_DNA"/>
</dbReference>
<organism evidence="2">
    <name type="scientific">Spirodela intermedia</name>
    <name type="common">Intermediate duckweed</name>
    <dbReference type="NCBI Taxonomy" id="51605"/>
    <lineage>
        <taxon>Eukaryota</taxon>
        <taxon>Viridiplantae</taxon>
        <taxon>Streptophyta</taxon>
        <taxon>Embryophyta</taxon>
        <taxon>Tracheophyta</taxon>
        <taxon>Spermatophyta</taxon>
        <taxon>Magnoliopsida</taxon>
        <taxon>Liliopsida</taxon>
        <taxon>Araceae</taxon>
        <taxon>Lemnoideae</taxon>
        <taxon>Spirodela</taxon>
    </lineage>
</organism>
<reference evidence="2 3" key="1">
    <citation type="submission" date="2019-12" db="EMBL/GenBank/DDBJ databases">
        <authorList>
            <person name="Scholz U."/>
            <person name="Mascher M."/>
            <person name="Fiebig A."/>
        </authorList>
    </citation>
    <scope>NUCLEOTIDE SEQUENCE</scope>
</reference>
<dbReference type="InterPro" id="IPR004926">
    <property type="entry name" value="LEA_3a"/>
</dbReference>
<dbReference type="Proteomes" id="UP001189122">
    <property type="component" value="Unassembled WGS sequence"/>
</dbReference>
<dbReference type="PANTHER" id="PTHR33509:SF21">
    <property type="entry name" value="OS02G0564600 PROTEIN"/>
    <property type="match status" value="1"/>
</dbReference>
<evidence type="ECO:0000256" key="1">
    <source>
        <dbReference type="SAM" id="MobiDB-lite"/>
    </source>
</evidence>
<gene>
    <name evidence="2" type="ORF">SI7747_09010973</name>
</gene>
<keyword evidence="3" id="KW-1185">Reference proteome</keyword>
<proteinExistence type="predicted"/>
<dbReference type="Pfam" id="PF03242">
    <property type="entry name" value="LEA_3a"/>
    <property type="match status" value="1"/>
</dbReference>
<evidence type="ECO:0000313" key="2">
    <source>
        <dbReference type="EMBL" id="CAA2625195.1"/>
    </source>
</evidence>
<accession>A0A7I8J3L2</accession>
<sequence>MLSCSAGESLIVIWFFLFFFFFSPPRQVLCFDVLVTHLLLSQRPEGLCRGVGGDGEERRGLEQRHGSGGPVGSQVIGGKREVFWMRDPNTGNWIPENRFGDVDAADLREILLSKK</sequence>
<name>A0A7I8J3L2_SPIIN</name>